<accession>A0ABP0J930</accession>
<proteinExistence type="predicted"/>
<evidence type="ECO:0000313" key="1">
    <source>
        <dbReference type="EMBL" id="CAK9010849.1"/>
    </source>
</evidence>
<dbReference type="Proteomes" id="UP001642484">
    <property type="component" value="Unassembled WGS sequence"/>
</dbReference>
<protein>
    <submittedName>
        <fullName evidence="1">Uncharacterized protein</fullName>
    </submittedName>
</protein>
<reference evidence="1 2" key="1">
    <citation type="submission" date="2024-02" db="EMBL/GenBank/DDBJ databases">
        <authorList>
            <person name="Chen Y."/>
            <person name="Shah S."/>
            <person name="Dougan E. K."/>
            <person name="Thang M."/>
            <person name="Chan C."/>
        </authorList>
    </citation>
    <scope>NUCLEOTIDE SEQUENCE [LARGE SCALE GENOMIC DNA]</scope>
</reference>
<keyword evidence="2" id="KW-1185">Reference proteome</keyword>
<evidence type="ECO:0000313" key="2">
    <source>
        <dbReference type="Proteomes" id="UP001642484"/>
    </source>
</evidence>
<name>A0ABP0J930_9DINO</name>
<dbReference type="EMBL" id="CAXAMN010004758">
    <property type="protein sequence ID" value="CAK9010849.1"/>
    <property type="molecule type" value="Genomic_DNA"/>
</dbReference>
<gene>
    <name evidence="1" type="ORF">CCMP2556_LOCUS10234</name>
</gene>
<sequence length="310" mass="33811">MPIISFRSTTLSGDVLRRPWCAVEIGTAYLNKVPLGVVQINADNVDLSDDFITDVVENFTAADKGIFAKAGITVQDLHKAYQYLATMSRTTFYLNIPDETMQLDSVMKAAGKELLGFMKKPKVVPLDSEKVVYIVFNTRDDFQCSVAFQLRSRIYDGPEELQGNFSELLPIKQKAVAVAAWLASVACRVDKAKTWCDYYQDLQDGKIFSPEELNLIQAIAPGEHDHHLDDTENETISSPAEGPNGFRSKAAAFHGSGSGVATSQGCHTEELASALSLGDKGHVRPRVNALGVVVADVATSALTERSYSLC</sequence>
<comment type="caution">
    <text evidence="1">The sequence shown here is derived from an EMBL/GenBank/DDBJ whole genome shotgun (WGS) entry which is preliminary data.</text>
</comment>
<organism evidence="1 2">
    <name type="scientific">Durusdinium trenchii</name>
    <dbReference type="NCBI Taxonomy" id="1381693"/>
    <lineage>
        <taxon>Eukaryota</taxon>
        <taxon>Sar</taxon>
        <taxon>Alveolata</taxon>
        <taxon>Dinophyceae</taxon>
        <taxon>Suessiales</taxon>
        <taxon>Symbiodiniaceae</taxon>
        <taxon>Durusdinium</taxon>
    </lineage>
</organism>